<keyword evidence="11" id="KW-0804">Transcription</keyword>
<accession>A0ABP6QKL6</accession>
<evidence type="ECO:0000256" key="3">
    <source>
        <dbReference type="ARBA" id="ARBA00006597"/>
    </source>
</evidence>
<evidence type="ECO:0000256" key="6">
    <source>
        <dbReference type="ARBA" id="ARBA00023004"/>
    </source>
</evidence>
<dbReference type="Proteomes" id="UP001501237">
    <property type="component" value="Unassembled WGS sequence"/>
</dbReference>
<keyword evidence="4" id="KW-0004">4Fe-4S</keyword>
<keyword evidence="7" id="KW-0411">Iron-sulfur</keyword>
<evidence type="ECO:0000256" key="2">
    <source>
        <dbReference type="ARBA" id="ARBA00004496"/>
    </source>
</evidence>
<evidence type="ECO:0000256" key="11">
    <source>
        <dbReference type="ARBA" id="ARBA00023163"/>
    </source>
</evidence>
<dbReference type="PROSITE" id="PS51674">
    <property type="entry name" value="4FE4S_WBL"/>
    <property type="match status" value="1"/>
</dbReference>
<comment type="subcellular location">
    <subcellularLocation>
        <location evidence="2">Cytoplasm</location>
    </subcellularLocation>
</comment>
<sequence length="103" mass="11327">MTLSMSERNLFDLPAGLAEKSGCRFDPELHTGPDLFETEPRAEREAREDAAKAVCEECPVWAGCLDYALRIRPTHGVWAGYTASELAKLGMAARLTAMVEVAR</sequence>
<keyword evidence="14" id="KW-1185">Reference proteome</keyword>
<dbReference type="InterPro" id="IPR003482">
    <property type="entry name" value="Whib"/>
</dbReference>
<dbReference type="EMBL" id="BAAAUV010000034">
    <property type="protein sequence ID" value="GAA3238267.1"/>
    <property type="molecule type" value="Genomic_DNA"/>
</dbReference>
<reference evidence="14" key="1">
    <citation type="journal article" date="2019" name="Int. J. Syst. Evol. Microbiol.">
        <title>The Global Catalogue of Microorganisms (GCM) 10K type strain sequencing project: providing services to taxonomists for standard genome sequencing and annotation.</title>
        <authorList>
            <consortium name="The Broad Institute Genomics Platform"/>
            <consortium name="The Broad Institute Genome Sequencing Center for Infectious Disease"/>
            <person name="Wu L."/>
            <person name="Ma J."/>
        </authorList>
    </citation>
    <scope>NUCLEOTIDE SEQUENCE [LARGE SCALE GENOMIC DNA]</scope>
    <source>
        <strain evidence="14">JCM 9377</strain>
    </source>
</reference>
<evidence type="ECO:0000313" key="13">
    <source>
        <dbReference type="EMBL" id="GAA3238267.1"/>
    </source>
</evidence>
<dbReference type="RefSeq" id="WP_344838094.1">
    <property type="nucleotide sequence ID" value="NZ_BAAAUV010000034.1"/>
</dbReference>
<evidence type="ECO:0000256" key="9">
    <source>
        <dbReference type="ARBA" id="ARBA00023125"/>
    </source>
</evidence>
<dbReference type="PANTHER" id="PTHR38839">
    <property type="entry name" value="TRANSCRIPTIONAL REGULATOR WHID-RELATED"/>
    <property type="match status" value="1"/>
</dbReference>
<evidence type="ECO:0000256" key="5">
    <source>
        <dbReference type="ARBA" id="ARBA00022723"/>
    </source>
</evidence>
<evidence type="ECO:0000256" key="10">
    <source>
        <dbReference type="ARBA" id="ARBA00023157"/>
    </source>
</evidence>
<name>A0ABP6QKL6_9ACTN</name>
<evidence type="ECO:0000256" key="4">
    <source>
        <dbReference type="ARBA" id="ARBA00022485"/>
    </source>
</evidence>
<keyword evidence="10" id="KW-1015">Disulfide bond</keyword>
<comment type="cofactor">
    <cofactor evidence="1">
        <name>[4Fe-4S] cluster</name>
        <dbReference type="ChEBI" id="CHEBI:49883"/>
    </cofactor>
</comment>
<evidence type="ECO:0000256" key="1">
    <source>
        <dbReference type="ARBA" id="ARBA00001966"/>
    </source>
</evidence>
<keyword evidence="6" id="KW-0408">Iron</keyword>
<comment type="caution">
    <text evidence="13">The sequence shown here is derived from an EMBL/GenBank/DDBJ whole genome shotgun (WGS) entry which is preliminary data.</text>
</comment>
<keyword evidence="9" id="KW-0238">DNA-binding</keyword>
<evidence type="ECO:0000256" key="8">
    <source>
        <dbReference type="ARBA" id="ARBA00023015"/>
    </source>
</evidence>
<keyword evidence="8" id="KW-0805">Transcription regulation</keyword>
<evidence type="ECO:0000313" key="14">
    <source>
        <dbReference type="Proteomes" id="UP001501237"/>
    </source>
</evidence>
<evidence type="ECO:0000259" key="12">
    <source>
        <dbReference type="PROSITE" id="PS51674"/>
    </source>
</evidence>
<protein>
    <recommendedName>
        <fullName evidence="12">4Fe-4S Wbl-type domain-containing protein</fullName>
    </recommendedName>
</protein>
<dbReference type="InterPro" id="IPR034768">
    <property type="entry name" value="4FE4S_WBL"/>
</dbReference>
<gene>
    <name evidence="13" type="ORF">GCM10010468_73750</name>
</gene>
<keyword evidence="5" id="KW-0479">Metal-binding</keyword>
<organism evidence="13 14">
    <name type="scientific">Actinocorallia longicatena</name>
    <dbReference type="NCBI Taxonomy" id="111803"/>
    <lineage>
        <taxon>Bacteria</taxon>
        <taxon>Bacillati</taxon>
        <taxon>Actinomycetota</taxon>
        <taxon>Actinomycetes</taxon>
        <taxon>Streptosporangiales</taxon>
        <taxon>Thermomonosporaceae</taxon>
        <taxon>Actinocorallia</taxon>
    </lineage>
</organism>
<feature type="domain" description="4Fe-4S Wbl-type" evidence="12">
    <location>
        <begin position="22"/>
        <end position="88"/>
    </location>
</feature>
<comment type="similarity">
    <text evidence="3">Belongs to the WhiB family.</text>
</comment>
<proteinExistence type="inferred from homology"/>
<dbReference type="Pfam" id="PF02467">
    <property type="entry name" value="Whib"/>
    <property type="match status" value="1"/>
</dbReference>
<evidence type="ECO:0000256" key="7">
    <source>
        <dbReference type="ARBA" id="ARBA00023014"/>
    </source>
</evidence>